<evidence type="ECO:0000313" key="3">
    <source>
        <dbReference type="Proteomes" id="UP000422764"/>
    </source>
</evidence>
<reference evidence="2 3" key="1">
    <citation type="submission" date="2019-12" db="EMBL/GenBank/DDBJ databases">
        <title>Genome sequenceing of Clostridium bovifaecis.</title>
        <authorList>
            <person name="Yao Y."/>
        </authorList>
    </citation>
    <scope>NUCLEOTIDE SEQUENCE [LARGE SCALE GENOMIC DNA]</scope>
    <source>
        <strain evidence="2 3">BXX</strain>
    </source>
</reference>
<organism evidence="2 3">
    <name type="scientific">Clostridium bovifaecis</name>
    <dbReference type="NCBI Taxonomy" id="2184719"/>
    <lineage>
        <taxon>Bacteria</taxon>
        <taxon>Bacillati</taxon>
        <taxon>Bacillota</taxon>
        <taxon>Clostridia</taxon>
        <taxon>Eubacteriales</taxon>
        <taxon>Clostridiaceae</taxon>
        <taxon>Clostridium</taxon>
    </lineage>
</organism>
<name>A0A6I6ETQ0_9CLOT</name>
<evidence type="ECO:0000313" key="2">
    <source>
        <dbReference type="EMBL" id="QGU95733.1"/>
    </source>
</evidence>
<feature type="domain" description="DUF4397" evidence="1">
    <location>
        <begin position="13"/>
        <end position="127"/>
    </location>
</feature>
<dbReference type="Proteomes" id="UP000422764">
    <property type="component" value="Chromosome"/>
</dbReference>
<feature type="domain" description="DUF4397" evidence="1">
    <location>
        <begin position="131"/>
        <end position="199"/>
    </location>
</feature>
<dbReference type="Pfam" id="PF14344">
    <property type="entry name" value="DUF4397"/>
    <property type="match status" value="2"/>
</dbReference>
<accession>A0A6I6ETQ0</accession>
<protein>
    <submittedName>
        <fullName evidence="2">DUF4397 domain-containing protein</fullName>
    </submittedName>
</protein>
<dbReference type="EMBL" id="CP046522">
    <property type="protein sequence ID" value="QGU95733.1"/>
    <property type="molecule type" value="Genomic_DNA"/>
</dbReference>
<sequence length="210" mass="23162">MYFDPYFRRPAKSFVRLFHASPDAPAVDIYLGDQLVARNLSFKEFTQYLSVAPGTYNVRAFPTGVTTNPVINTSLTFKPNAILTVAAADRLKNIKLLPFEEPKLPSVPGKSYIRFVHLSPNTPAVDISLPNGNTLFRDISFREASNYIPVSQGTYTIQAAPTGTTNVVLNVPNIRIRPNRTLTFYAVGLSDGKPPLQVLIPLDGSSYIDV</sequence>
<gene>
    <name evidence="2" type="ORF">GOM49_12095</name>
</gene>
<dbReference type="InterPro" id="IPR025510">
    <property type="entry name" value="DUF4397"/>
</dbReference>
<evidence type="ECO:0000259" key="1">
    <source>
        <dbReference type="Pfam" id="PF14344"/>
    </source>
</evidence>
<keyword evidence="3" id="KW-1185">Reference proteome</keyword>
<proteinExistence type="predicted"/>
<dbReference type="AlphaFoldDB" id="A0A6I6ETQ0"/>